<dbReference type="GO" id="GO:1904680">
    <property type="term" value="F:peptide transmembrane transporter activity"/>
    <property type="evidence" value="ECO:0007669"/>
    <property type="project" value="TreeGrafter"/>
</dbReference>
<dbReference type="SUPFAM" id="SSF53850">
    <property type="entry name" value="Periplasmic binding protein-like II"/>
    <property type="match status" value="1"/>
</dbReference>
<dbReference type="GO" id="GO:0043190">
    <property type="term" value="C:ATP-binding cassette (ABC) transporter complex"/>
    <property type="evidence" value="ECO:0007669"/>
    <property type="project" value="InterPro"/>
</dbReference>
<evidence type="ECO:0000313" key="7">
    <source>
        <dbReference type="EMBL" id="RJE84090.1"/>
    </source>
</evidence>
<dbReference type="Gene3D" id="3.40.190.10">
    <property type="entry name" value="Periplasmic binding protein-like II"/>
    <property type="match status" value="1"/>
</dbReference>
<organism evidence="7 8">
    <name type="scientific">Paracoccus onubensis</name>
    <dbReference type="NCBI Taxonomy" id="1675788"/>
    <lineage>
        <taxon>Bacteria</taxon>
        <taxon>Pseudomonadati</taxon>
        <taxon>Pseudomonadota</taxon>
        <taxon>Alphaproteobacteria</taxon>
        <taxon>Rhodobacterales</taxon>
        <taxon>Paracoccaceae</taxon>
        <taxon>Paracoccus</taxon>
    </lineage>
</organism>
<dbReference type="Gene3D" id="3.10.105.10">
    <property type="entry name" value="Dipeptide-binding Protein, Domain 3"/>
    <property type="match status" value="1"/>
</dbReference>
<dbReference type="GO" id="GO:0030288">
    <property type="term" value="C:outer membrane-bounded periplasmic space"/>
    <property type="evidence" value="ECO:0007669"/>
    <property type="project" value="UniProtKB-ARBA"/>
</dbReference>
<sequence length="519" mass="56841">MSFNRRAFLKTSTAIAALAVAAPHLALAQAEPEQGGTLRVAVDQAISVIHPLLTRVNPEYLAGELLYSGLTRLGTTMEPEPDLATSWEADDDLTVWTFVLREGLKFHDGSDCTSADVVASFEAILNPELASPASNNVGPIETVEAIDTTTVKFTLSSPYADFPAALAYNNARVIPASVISDDFGSLRSTAIGTGPFKLVSYEPDRLVVVERNPDYYDPARPYLDRVELHVFPDPGAQVSSLIAGDIDLVMTIGPNDFMRLEGQDGVDAQRVASGQFCNVNFGCDMAPFDDVRLRQALALTIDRQAMVDFMTEGFGTMGNDTPLNEAYPFFQPVPQREKDIERAKVLLAEAGYPDGFEAELIASDRPAIRTQLAVALKEMASEAGITINVTTMPHATYLDQVWTKGAFYIGFYNMQPTPDGIFSLLFTSDAAWNETRWNNKEFDELIGKARAVSAAEERTALYTEAQALMNEEAPSIIPAFFDMLGAKRSWMQGYDIHPRGSVFRLDFAWLDGTAPTRQG</sequence>
<dbReference type="EMBL" id="QZCG01000009">
    <property type="protein sequence ID" value="RJE84090.1"/>
    <property type="molecule type" value="Genomic_DNA"/>
</dbReference>
<dbReference type="GO" id="GO:0015833">
    <property type="term" value="P:peptide transport"/>
    <property type="evidence" value="ECO:0007669"/>
    <property type="project" value="TreeGrafter"/>
</dbReference>
<dbReference type="InterPro" id="IPR030678">
    <property type="entry name" value="Peptide/Ni-bd"/>
</dbReference>
<evidence type="ECO:0000256" key="2">
    <source>
        <dbReference type="ARBA" id="ARBA00005695"/>
    </source>
</evidence>
<dbReference type="InterPro" id="IPR019546">
    <property type="entry name" value="TAT_signal_bac_arc"/>
</dbReference>
<accession>A0A418SSZ3</accession>
<evidence type="ECO:0000256" key="3">
    <source>
        <dbReference type="ARBA" id="ARBA00022448"/>
    </source>
</evidence>
<name>A0A418SSZ3_9RHOB</name>
<dbReference type="PANTHER" id="PTHR30290">
    <property type="entry name" value="PERIPLASMIC BINDING COMPONENT OF ABC TRANSPORTER"/>
    <property type="match status" value="1"/>
</dbReference>
<comment type="similarity">
    <text evidence="2">Belongs to the bacterial solute-binding protein 5 family.</text>
</comment>
<dbReference type="RefSeq" id="WP_119749879.1">
    <property type="nucleotide sequence ID" value="NZ_QZCG01000009.1"/>
</dbReference>
<evidence type="ECO:0000256" key="4">
    <source>
        <dbReference type="ARBA" id="ARBA00022729"/>
    </source>
</evidence>
<keyword evidence="8" id="KW-1185">Reference proteome</keyword>
<dbReference type="AlphaFoldDB" id="A0A418SSZ3"/>
<dbReference type="CDD" id="cd08503">
    <property type="entry name" value="PBP2_NikA_DppA_OppA_like_17"/>
    <property type="match status" value="1"/>
</dbReference>
<dbReference type="OrthoDB" id="9803988at2"/>
<protein>
    <submittedName>
        <fullName evidence="7">ABC transporter substrate-binding protein</fullName>
    </submittedName>
</protein>
<keyword evidence="4 5" id="KW-0732">Signal</keyword>
<dbReference type="PIRSF" id="PIRSF002741">
    <property type="entry name" value="MppA"/>
    <property type="match status" value="1"/>
</dbReference>
<proteinExistence type="inferred from homology"/>
<dbReference type="Pfam" id="PF00496">
    <property type="entry name" value="SBP_bac_5"/>
    <property type="match status" value="1"/>
</dbReference>
<comment type="caution">
    <text evidence="7">The sequence shown here is derived from an EMBL/GenBank/DDBJ whole genome shotgun (WGS) entry which is preliminary data.</text>
</comment>
<dbReference type="InterPro" id="IPR000914">
    <property type="entry name" value="SBP_5_dom"/>
</dbReference>
<evidence type="ECO:0000313" key="8">
    <source>
        <dbReference type="Proteomes" id="UP000284202"/>
    </source>
</evidence>
<dbReference type="InterPro" id="IPR006311">
    <property type="entry name" value="TAT_signal"/>
</dbReference>
<dbReference type="PANTHER" id="PTHR30290:SF9">
    <property type="entry name" value="OLIGOPEPTIDE-BINDING PROTEIN APPA"/>
    <property type="match status" value="1"/>
</dbReference>
<keyword evidence="3" id="KW-0813">Transport</keyword>
<dbReference type="Proteomes" id="UP000284202">
    <property type="component" value="Unassembled WGS sequence"/>
</dbReference>
<evidence type="ECO:0000259" key="6">
    <source>
        <dbReference type="Pfam" id="PF00496"/>
    </source>
</evidence>
<feature type="domain" description="Solute-binding protein family 5" evidence="6">
    <location>
        <begin position="78"/>
        <end position="428"/>
    </location>
</feature>
<feature type="signal peptide" evidence="5">
    <location>
        <begin position="1"/>
        <end position="28"/>
    </location>
</feature>
<dbReference type="InterPro" id="IPR039424">
    <property type="entry name" value="SBP_5"/>
</dbReference>
<dbReference type="PROSITE" id="PS51318">
    <property type="entry name" value="TAT"/>
    <property type="match status" value="1"/>
</dbReference>
<evidence type="ECO:0000256" key="5">
    <source>
        <dbReference type="SAM" id="SignalP"/>
    </source>
</evidence>
<comment type="subcellular location">
    <subcellularLocation>
        <location evidence="1">Periplasm</location>
    </subcellularLocation>
</comment>
<evidence type="ECO:0000256" key="1">
    <source>
        <dbReference type="ARBA" id="ARBA00004418"/>
    </source>
</evidence>
<feature type="chain" id="PRO_5019361287" evidence="5">
    <location>
        <begin position="29"/>
        <end position="519"/>
    </location>
</feature>
<gene>
    <name evidence="7" type="ORF">D3P04_13850</name>
</gene>
<dbReference type="NCBIfam" id="TIGR01409">
    <property type="entry name" value="TAT_signal_seq"/>
    <property type="match status" value="1"/>
</dbReference>
<reference evidence="8" key="1">
    <citation type="submission" date="2018-09" db="EMBL/GenBank/DDBJ databases">
        <title>Acidovorax cavernicola nov. sp. isolated from Gruta de las Maravillas (Aracena, Spain).</title>
        <authorList>
            <person name="Jurado V."/>
            <person name="Gutierrez-Patricio S."/>
            <person name="Gonzalez-Pimentel J.L."/>
            <person name="Miller A.Z."/>
            <person name="Laiz L."/>
            <person name="Saiz-Jimenez C."/>
        </authorList>
    </citation>
    <scope>NUCLEOTIDE SEQUENCE [LARGE SCALE GENOMIC DNA]</scope>
    <source>
        <strain evidence="8">1011MAR3C25</strain>
    </source>
</reference>
<dbReference type="PROSITE" id="PS01040">
    <property type="entry name" value="SBP_BACTERIAL_5"/>
    <property type="match status" value="1"/>
</dbReference>
<dbReference type="InterPro" id="IPR023765">
    <property type="entry name" value="SBP_5_CS"/>
</dbReference>